<dbReference type="GO" id="GO:0017116">
    <property type="term" value="F:single-stranded DNA helicase activity"/>
    <property type="evidence" value="ECO:0007669"/>
    <property type="project" value="TreeGrafter"/>
</dbReference>
<comment type="similarity">
    <text evidence="1 9">Belongs to the MCM family.</text>
</comment>
<evidence type="ECO:0000256" key="4">
    <source>
        <dbReference type="ARBA" id="ARBA00022741"/>
    </source>
</evidence>
<evidence type="ECO:0000256" key="3">
    <source>
        <dbReference type="ARBA" id="ARBA00022705"/>
    </source>
</evidence>
<dbReference type="InterPro" id="IPR036388">
    <property type="entry name" value="WH-like_DNA-bd_sf"/>
</dbReference>
<proteinExistence type="inferred from homology"/>
<evidence type="ECO:0000313" key="11">
    <source>
        <dbReference type="EMBL" id="QEE16153.1"/>
    </source>
</evidence>
<dbReference type="Gene3D" id="3.30.1640.10">
    <property type="entry name" value="mini-chromosome maintenance (MCM) complex, chain A, domain 1"/>
    <property type="match status" value="1"/>
</dbReference>
<evidence type="ECO:0000256" key="7">
    <source>
        <dbReference type="ARBA" id="ARBA00022840"/>
    </source>
</evidence>
<dbReference type="GeneID" id="41329971"/>
<dbReference type="InterPro" id="IPR018525">
    <property type="entry name" value="MCM_CS"/>
</dbReference>
<keyword evidence="8 9" id="KW-0238">DNA-binding</keyword>
<dbReference type="PANTHER" id="PTHR11630">
    <property type="entry name" value="DNA REPLICATION LICENSING FACTOR MCM FAMILY MEMBER"/>
    <property type="match status" value="1"/>
</dbReference>
<dbReference type="GO" id="GO:0003697">
    <property type="term" value="F:single-stranded DNA binding"/>
    <property type="evidence" value="ECO:0007669"/>
    <property type="project" value="TreeGrafter"/>
</dbReference>
<dbReference type="Pfam" id="PF17855">
    <property type="entry name" value="MCM_lid"/>
    <property type="match status" value="1"/>
</dbReference>
<dbReference type="InterPro" id="IPR027417">
    <property type="entry name" value="P-loop_NTPase"/>
</dbReference>
<evidence type="ECO:0000256" key="1">
    <source>
        <dbReference type="ARBA" id="ARBA00008010"/>
    </source>
</evidence>
<dbReference type="FunFam" id="3.40.50.300:FF:000826">
    <property type="entry name" value="Replicative DNA helicase Mcm"/>
    <property type="match status" value="1"/>
</dbReference>
<evidence type="ECO:0000256" key="8">
    <source>
        <dbReference type="ARBA" id="ARBA00023125"/>
    </source>
</evidence>
<dbReference type="SUPFAM" id="SSF52540">
    <property type="entry name" value="P-loop containing nucleoside triphosphate hydrolases"/>
    <property type="match status" value="1"/>
</dbReference>
<dbReference type="InterPro" id="IPR027925">
    <property type="entry name" value="MCM_N"/>
</dbReference>
<dbReference type="EMBL" id="CP042905">
    <property type="protein sequence ID" value="QEE16153.1"/>
    <property type="molecule type" value="Genomic_DNA"/>
</dbReference>
<dbReference type="KEGG" id="psyt:DSAG12_01982"/>
<dbReference type="PRINTS" id="PR01657">
    <property type="entry name" value="MCMFAMILY"/>
</dbReference>
<dbReference type="InterPro" id="IPR031327">
    <property type="entry name" value="MCM"/>
</dbReference>
<dbReference type="GO" id="GO:0006260">
    <property type="term" value="P:DNA replication"/>
    <property type="evidence" value="ECO:0007669"/>
    <property type="project" value="UniProtKB-KW"/>
</dbReference>
<dbReference type="Gene3D" id="3.40.50.300">
    <property type="entry name" value="P-loop containing nucleotide triphosphate hydrolases"/>
    <property type="match status" value="1"/>
</dbReference>
<protein>
    <recommendedName>
        <fullName evidence="2">DNA helicase</fullName>
        <ecNumber evidence="2">3.6.4.12</ecNumber>
    </recommendedName>
</protein>
<keyword evidence="4 9" id="KW-0547">Nucleotide-binding</keyword>
<dbReference type="Gene3D" id="1.10.10.10">
    <property type="entry name" value="Winged helix-like DNA-binding domain superfamily/Winged helix DNA-binding domain"/>
    <property type="match status" value="1"/>
</dbReference>
<gene>
    <name evidence="11" type="ORF">DSAG12_01982</name>
</gene>
<dbReference type="RefSeq" id="WP_147663032.1">
    <property type="nucleotide sequence ID" value="NZ_CP042905.2"/>
</dbReference>
<dbReference type="OrthoDB" id="6747at2157"/>
<dbReference type="PANTHER" id="PTHR11630:SF66">
    <property type="entry name" value="DNA REPLICATION LICENSING FACTOR MCM4"/>
    <property type="match status" value="1"/>
</dbReference>
<dbReference type="Pfam" id="PF17207">
    <property type="entry name" value="MCM_OB"/>
    <property type="match status" value="1"/>
</dbReference>
<dbReference type="GO" id="GO:0005524">
    <property type="term" value="F:ATP binding"/>
    <property type="evidence" value="ECO:0007669"/>
    <property type="project" value="UniProtKB-KW"/>
</dbReference>
<dbReference type="FunFam" id="2.20.28.10:FF:000003">
    <property type="entry name" value="DNA helicase"/>
    <property type="match status" value="1"/>
</dbReference>
<dbReference type="Gene3D" id="2.20.28.10">
    <property type="match status" value="1"/>
</dbReference>
<dbReference type="InterPro" id="IPR033762">
    <property type="entry name" value="MCM_OB"/>
</dbReference>
<keyword evidence="7 9" id="KW-0067">ATP-binding</keyword>
<name>A0A5B9DAJ8_9ARCH</name>
<dbReference type="InterPro" id="IPR001208">
    <property type="entry name" value="MCM_dom"/>
</dbReference>
<sequence>MVIESDSLPANPISDFEEFFKEFEESPNIFKYRQKISEAYSKSENFVTVLFEDILNFKPMLANYLKNHPEQALHDAVDAFKNIIRIDAGGLFNPNEEYMVRIATANNSNDVNLRKIRSVHIDKLIYVKGIIIRASDVRPQITQAVFECPLCGNIMQEEQATKKLTPPNLCTNPNCKNNRNFRVITDESEFIDYQLITIQESPEELRSGDIPKTITAILYHDLVDTVRPGERIKIMGILKSIPKEDRRGRLSTIFMIQLIANSIEGLTSEDEELELTQDDIDQIFALSQEPLIQKKIARSIARTILGQEQLKMAAAMSLFGGIQKKKKDGSKLRGDIHVLFLGDPGTGKSQILQSCSMISKRSVYTSGKGSSAAGLTAAVLRENDNSGMQLEAGALVLASGGIACIDEFDKMRKTDRVAIHEAMEQQSISIAKGGIVATLQAKTAIIAAANPKHGRWNEYETAVENINLSPPILSRFDLIFVIRDKPDKHEDDIIAEYILTSHMQGYDDTFSLEEDESGKPPKATLDFIPMELLKKYIRYCKNNSFPKLTKKTAEKIRNFYVEMRNSNPEGSTAVSIVARTLDGIVRMCEAYAKMALRDVVTEEDVDAVIELVKRYMKDIGYDEETKTYDIDIMMTGRTHSKQDRFNKILSKIKELTLADPTTPLVFDDIYEPIATLQGITKEFVQQALNEWANEGTLYCPKPGEYRLTKKPK</sequence>
<dbReference type="Gene3D" id="2.40.50.140">
    <property type="entry name" value="Nucleic acid-binding proteins"/>
    <property type="match status" value="1"/>
</dbReference>
<evidence type="ECO:0000313" key="12">
    <source>
        <dbReference type="Proteomes" id="UP000321408"/>
    </source>
</evidence>
<evidence type="ECO:0000256" key="2">
    <source>
        <dbReference type="ARBA" id="ARBA00012551"/>
    </source>
</evidence>
<evidence type="ECO:0000256" key="6">
    <source>
        <dbReference type="ARBA" id="ARBA00022806"/>
    </source>
</evidence>
<evidence type="ECO:0000259" key="10">
    <source>
        <dbReference type="PROSITE" id="PS50051"/>
    </source>
</evidence>
<dbReference type="EC" id="3.6.4.12" evidence="2"/>
<dbReference type="SMART" id="SM00350">
    <property type="entry name" value="MCM"/>
    <property type="match status" value="1"/>
</dbReference>
<dbReference type="PROSITE" id="PS50051">
    <property type="entry name" value="MCM_2"/>
    <property type="match status" value="1"/>
</dbReference>
<keyword evidence="3" id="KW-0235">DNA replication</keyword>
<feature type="domain" description="MCM C-terminal AAA(+) ATPase" evidence="10">
    <location>
        <begin position="292"/>
        <end position="498"/>
    </location>
</feature>
<dbReference type="Proteomes" id="UP000321408">
    <property type="component" value="Chromosome"/>
</dbReference>
<keyword evidence="12" id="KW-1185">Reference proteome</keyword>
<dbReference type="InterPro" id="IPR003593">
    <property type="entry name" value="AAA+_ATPase"/>
</dbReference>
<dbReference type="InterPro" id="IPR041562">
    <property type="entry name" value="MCM_lid"/>
</dbReference>
<reference evidence="11 12" key="2">
    <citation type="journal article" date="2024" name="Int. J. Syst. Evol. Microbiol.">
        <title>Promethearchaeum syntrophicum gen. nov., sp. nov., an anaerobic, obligately syntrophic archaeon, the first isolate of the lineage 'Asgard' archaea, and proposal of the new archaeal phylum Promethearchaeota phyl. nov. and kingdom Promethearchaeati regn. nov.</title>
        <authorList>
            <person name="Imachi H."/>
            <person name="Nobu M.K."/>
            <person name="Kato S."/>
            <person name="Takaki Y."/>
            <person name="Miyazaki M."/>
            <person name="Miyata M."/>
            <person name="Ogawara M."/>
            <person name="Saito Y."/>
            <person name="Sakai S."/>
            <person name="Tahara Y.O."/>
            <person name="Takano Y."/>
            <person name="Tasumi E."/>
            <person name="Uematsu K."/>
            <person name="Yoshimura T."/>
            <person name="Itoh T."/>
            <person name="Ohkuma M."/>
            <person name="Takai K."/>
        </authorList>
    </citation>
    <scope>NUCLEOTIDE SEQUENCE [LARGE SCALE GENOMIC DNA]</scope>
    <source>
        <strain evidence="11 12">MK-D1</strain>
    </source>
</reference>
<reference evidence="11 12" key="1">
    <citation type="journal article" date="2020" name="Nature">
        <title>Isolation of an archaeon at the prokaryote-eukaryote interface.</title>
        <authorList>
            <person name="Imachi H."/>
            <person name="Nobu M.K."/>
            <person name="Nakahara N."/>
            <person name="Morono Y."/>
            <person name="Ogawara M."/>
            <person name="Takaki Y."/>
            <person name="Takano Y."/>
            <person name="Uematsu K."/>
            <person name="Ikuta T."/>
            <person name="Ito M."/>
            <person name="Matsui Y."/>
            <person name="Miyazaki M."/>
            <person name="Murata K."/>
            <person name="Saito Y."/>
            <person name="Sakai S."/>
            <person name="Song C."/>
            <person name="Tasumi E."/>
            <person name="Yamanaka Y."/>
            <person name="Yamaguchi T."/>
            <person name="Kamagata Y."/>
            <person name="Tamaki H."/>
            <person name="Takai K."/>
        </authorList>
    </citation>
    <scope>NUCLEOTIDE SEQUENCE [LARGE SCALE GENOMIC DNA]</scope>
    <source>
        <strain evidence="11 12">MK-D1</strain>
    </source>
</reference>
<dbReference type="GO" id="GO:0042555">
    <property type="term" value="C:MCM complex"/>
    <property type="evidence" value="ECO:0007669"/>
    <property type="project" value="TreeGrafter"/>
</dbReference>
<dbReference type="Pfam" id="PF14551">
    <property type="entry name" value="MCM_N"/>
    <property type="match status" value="1"/>
</dbReference>
<organism evidence="11 12">
    <name type="scientific">Promethearchaeum syntrophicum</name>
    <dbReference type="NCBI Taxonomy" id="2594042"/>
    <lineage>
        <taxon>Archaea</taxon>
        <taxon>Promethearchaeati</taxon>
        <taxon>Promethearchaeota</taxon>
        <taxon>Promethearchaeia</taxon>
        <taxon>Promethearchaeales</taxon>
        <taxon>Promethearchaeaceae</taxon>
        <taxon>Promethearchaeum</taxon>
    </lineage>
</organism>
<dbReference type="SUPFAM" id="SSF50249">
    <property type="entry name" value="Nucleic acid-binding proteins"/>
    <property type="match status" value="1"/>
</dbReference>
<dbReference type="SMART" id="SM00382">
    <property type="entry name" value="AAA"/>
    <property type="match status" value="1"/>
</dbReference>
<evidence type="ECO:0000256" key="9">
    <source>
        <dbReference type="RuleBase" id="RU004070"/>
    </source>
</evidence>
<dbReference type="InterPro" id="IPR012340">
    <property type="entry name" value="NA-bd_OB-fold"/>
</dbReference>
<evidence type="ECO:0000256" key="5">
    <source>
        <dbReference type="ARBA" id="ARBA00022801"/>
    </source>
</evidence>
<dbReference type="AlphaFoldDB" id="A0A5B9DAJ8"/>
<dbReference type="PROSITE" id="PS00847">
    <property type="entry name" value="MCM_1"/>
    <property type="match status" value="1"/>
</dbReference>
<keyword evidence="6" id="KW-0347">Helicase</keyword>
<keyword evidence="5" id="KW-0378">Hydrolase</keyword>
<accession>A0A5B9DAJ8</accession>
<dbReference type="Pfam" id="PF00493">
    <property type="entry name" value="MCM"/>
    <property type="match status" value="1"/>
</dbReference>
<dbReference type="GO" id="GO:0016787">
    <property type="term" value="F:hydrolase activity"/>
    <property type="evidence" value="ECO:0007669"/>
    <property type="project" value="UniProtKB-KW"/>
</dbReference>